<dbReference type="Proteomes" id="UP000002907">
    <property type="component" value="Segment"/>
</dbReference>
<reference evidence="1" key="1">
    <citation type="submission" date="2012-06" db="EMBL/GenBank/DDBJ databases">
        <title>Genomic characterization of five bacteriophages specific for Yersinia species.</title>
        <authorList>
            <person name="Skurnik M."/>
            <person name="Nawaz A."/>
            <person name="Happonen L."/>
            <person name="Butcher S."/>
            <person name="Mattinen L."/>
        </authorList>
    </citation>
    <scope>NUCLEOTIDE SEQUENCE [LARGE SCALE GENOMIC DNA]</scope>
</reference>
<proteinExistence type="predicted"/>
<name>I7KQP1_9CAUD</name>
<dbReference type="KEGG" id="vg:54990839"/>
<dbReference type="GeneID" id="54990839"/>
<evidence type="ECO:0000313" key="2">
    <source>
        <dbReference type="Proteomes" id="UP000002907"/>
    </source>
</evidence>
<protein>
    <submittedName>
        <fullName evidence="1">Uncharacterized protein</fullName>
    </submittedName>
</protein>
<dbReference type="InterPro" id="IPR058006">
    <property type="entry name" value="1.05"/>
</dbReference>
<evidence type="ECO:0000313" key="1">
    <source>
        <dbReference type="EMBL" id="CCI88390.2"/>
    </source>
</evidence>
<dbReference type="EMBL" id="HE956707">
    <property type="protein sequence ID" value="CCI88390.2"/>
    <property type="molecule type" value="Genomic_DNA"/>
</dbReference>
<gene>
    <name evidence="1" type="primary">g009</name>
    <name evidence="1" type="ORF">BN110_020</name>
</gene>
<organism evidence="1 2">
    <name type="scientific">Yersinia phage phiR8-01</name>
    <dbReference type="NCBI Taxonomy" id="1206556"/>
    <lineage>
        <taxon>Viruses</taxon>
        <taxon>Duplodnaviria</taxon>
        <taxon>Heunggongvirae</taxon>
        <taxon>Uroviricota</taxon>
        <taxon>Caudoviricetes</taxon>
        <taxon>Autographivirales</taxon>
        <taxon>Autonotataviridae</taxon>
        <taxon>Melnykvirinae</taxon>
        <taxon>Pienvirus</taxon>
        <taxon>Pienvirus R801</taxon>
    </lineage>
</organism>
<keyword evidence="2" id="KW-1185">Reference proteome</keyword>
<sequence>MAIISIAFAARVPVPLTLGYEVKPCMFLLGPGRCGKTVSMLGIEYRAGWVDVVQHHCDGTLKVFSYKRGDVRGRIVVERDLFK</sequence>
<dbReference type="Pfam" id="PF25755">
    <property type="entry name" value="Phage_T3_1_05"/>
    <property type="match status" value="1"/>
</dbReference>
<accession>I7KQP1</accession>
<dbReference type="RefSeq" id="YP_009800343.1">
    <property type="nucleotide sequence ID" value="NC_047951.1"/>
</dbReference>